<dbReference type="EMBL" id="FOCO01000017">
    <property type="protein sequence ID" value="SEN57532.1"/>
    <property type="molecule type" value="Genomic_DNA"/>
</dbReference>
<proteinExistence type="predicted"/>
<dbReference type="Proteomes" id="UP000183002">
    <property type="component" value="Unassembled WGS sequence"/>
</dbReference>
<gene>
    <name evidence="1" type="ORF">SAMN05216227_101773</name>
</gene>
<evidence type="ECO:0000313" key="2">
    <source>
        <dbReference type="Proteomes" id="UP000183002"/>
    </source>
</evidence>
<reference evidence="1 2" key="1">
    <citation type="submission" date="2016-10" db="EMBL/GenBank/DDBJ databases">
        <authorList>
            <person name="de Groot N.N."/>
        </authorList>
    </citation>
    <scope>NUCLEOTIDE SEQUENCE [LARGE SCALE GENOMIC DNA]</scope>
    <source>
        <strain evidence="1 2">CGMCC 1.10836</strain>
    </source>
</reference>
<dbReference type="STRING" id="1077947.SAMN05216227_101773"/>
<dbReference type="AlphaFoldDB" id="A0A1H8HMV5"/>
<keyword evidence="2" id="KW-1185">Reference proteome</keyword>
<organism evidence="1 2">
    <name type="scientific">Pseudorhodobacter antarcticus</name>
    <dbReference type="NCBI Taxonomy" id="1077947"/>
    <lineage>
        <taxon>Bacteria</taxon>
        <taxon>Pseudomonadati</taxon>
        <taxon>Pseudomonadota</taxon>
        <taxon>Alphaproteobacteria</taxon>
        <taxon>Rhodobacterales</taxon>
        <taxon>Paracoccaceae</taxon>
        <taxon>Pseudorhodobacter</taxon>
    </lineage>
</organism>
<sequence length="163" mass="18136">MDGDSAAIGEVCRKILQSLENAKELSTTGKTQLVSRGLTVNLTAVKAFILATLDAKERYHVDEVIPEFHFLISLVLFPGPPDADALRTSENLKFNAAFLAWGYRHKYNIYPSYRKLAKLLGVAPSTISRLFASRDEFEANVEMCGIMGEPNDFPRLARIMANL</sequence>
<accession>A0A1H8HMV5</accession>
<name>A0A1H8HMV5_9RHOB</name>
<protein>
    <submittedName>
        <fullName evidence="1">Uncharacterized protein</fullName>
    </submittedName>
</protein>
<evidence type="ECO:0000313" key="1">
    <source>
        <dbReference type="EMBL" id="SEN57532.1"/>
    </source>
</evidence>